<dbReference type="PROSITE" id="PS51257">
    <property type="entry name" value="PROKAR_LIPOPROTEIN"/>
    <property type="match status" value="1"/>
</dbReference>
<proteinExistence type="predicted"/>
<evidence type="ECO:0000313" key="2">
    <source>
        <dbReference type="Proteomes" id="UP000630660"/>
    </source>
</evidence>
<name>A0A9D5K8K3_UNCW3</name>
<accession>A0A9D5K8K3</accession>
<sequence>MKHLMYLTISALLILTAGCGEEFEWREFEFPEGGFKALMPGEVRVETHEVASLVDTSRTITLTSLDVQFMQALFIVSYNRLDSTELADPEEFLKQTRDRAVQASDGKLIEDREITLQGYPGRKIHLQRQGFLGQGNYYARIFIAHDRIYQVVASTMGGRRSLEEAAKRFLNSFKFLQAKPDSGQGR</sequence>
<gene>
    <name evidence="1" type="ORF">GF359_03735</name>
</gene>
<dbReference type="EMBL" id="WJKJ01000118">
    <property type="protein sequence ID" value="MBD3364307.1"/>
    <property type="molecule type" value="Genomic_DNA"/>
</dbReference>
<reference evidence="1" key="1">
    <citation type="submission" date="2019-11" db="EMBL/GenBank/DDBJ databases">
        <title>Microbial mats filling the niche in hypersaline microbial mats.</title>
        <authorList>
            <person name="Wong H.L."/>
            <person name="Macleod F.I."/>
            <person name="White R.A. III"/>
            <person name="Burns B.P."/>
        </authorList>
    </citation>
    <scope>NUCLEOTIDE SEQUENCE</scope>
    <source>
        <strain evidence="1">Bin_327</strain>
    </source>
</reference>
<comment type="caution">
    <text evidence="1">The sequence shown here is derived from an EMBL/GenBank/DDBJ whole genome shotgun (WGS) entry which is preliminary data.</text>
</comment>
<evidence type="ECO:0000313" key="1">
    <source>
        <dbReference type="EMBL" id="MBD3364307.1"/>
    </source>
</evidence>
<protein>
    <submittedName>
        <fullName evidence="1">Uncharacterized protein</fullName>
    </submittedName>
</protein>
<dbReference type="Gene3D" id="3.40.1000.10">
    <property type="entry name" value="Mog1/PsbP, alpha/beta/alpha sandwich"/>
    <property type="match status" value="1"/>
</dbReference>
<dbReference type="AlphaFoldDB" id="A0A9D5K8K3"/>
<organism evidence="1 2">
    <name type="scientific">candidate division WOR-3 bacterium</name>
    <dbReference type="NCBI Taxonomy" id="2052148"/>
    <lineage>
        <taxon>Bacteria</taxon>
        <taxon>Bacteria division WOR-3</taxon>
    </lineage>
</organism>
<dbReference type="Proteomes" id="UP000630660">
    <property type="component" value="Unassembled WGS sequence"/>
</dbReference>